<dbReference type="EMBL" id="WKRA01000002">
    <property type="protein sequence ID" value="MSD14848.1"/>
    <property type="molecule type" value="Genomic_DNA"/>
</dbReference>
<evidence type="ECO:0000256" key="3">
    <source>
        <dbReference type="ARBA" id="ARBA00022676"/>
    </source>
</evidence>
<gene>
    <name evidence="6" type="primary">glfT1</name>
    <name evidence="6" type="ORF">ERS852448_02100</name>
    <name evidence="7" type="ORF">GKE72_01935</name>
</gene>
<protein>
    <submittedName>
        <fullName evidence="7">Glycosyltransferase</fullName>
    </submittedName>
    <submittedName>
        <fullName evidence="6">UDP-galactofuranosyl transferase GlfT1</fullName>
        <ecNumber evidence="6">2.4.1.-</ecNumber>
    </submittedName>
</protein>
<comment type="similarity">
    <text evidence="2">Belongs to the glycosyltransferase 2 family.</text>
</comment>
<dbReference type="GeneID" id="97389933"/>
<proteinExistence type="inferred from homology"/>
<organism evidence="6 8">
    <name type="scientific">Eubacterium ramulus</name>
    <dbReference type="NCBI Taxonomy" id="39490"/>
    <lineage>
        <taxon>Bacteria</taxon>
        <taxon>Bacillati</taxon>
        <taxon>Bacillota</taxon>
        <taxon>Clostridia</taxon>
        <taxon>Eubacteriales</taxon>
        <taxon>Eubacteriaceae</taxon>
        <taxon>Eubacterium</taxon>
    </lineage>
</organism>
<comment type="pathway">
    <text evidence="1">Cell wall biogenesis; cell wall polysaccharide biosynthesis.</text>
</comment>
<dbReference type="AlphaFoldDB" id="A0A173ULJ9"/>
<evidence type="ECO:0000313" key="8">
    <source>
        <dbReference type="Proteomes" id="UP000095492"/>
    </source>
</evidence>
<feature type="domain" description="Glycosyltransferase 2-like" evidence="5">
    <location>
        <begin position="6"/>
        <end position="110"/>
    </location>
</feature>
<keyword evidence="4 6" id="KW-0808">Transferase</keyword>
<dbReference type="InterPro" id="IPR001173">
    <property type="entry name" value="Glyco_trans_2-like"/>
</dbReference>
<evidence type="ECO:0000313" key="9">
    <source>
        <dbReference type="Proteomes" id="UP000431304"/>
    </source>
</evidence>
<dbReference type="GO" id="GO:0016757">
    <property type="term" value="F:glycosyltransferase activity"/>
    <property type="evidence" value="ECO:0007669"/>
    <property type="project" value="UniProtKB-KW"/>
</dbReference>
<evidence type="ECO:0000313" key="6">
    <source>
        <dbReference type="EMBL" id="CUN15047.1"/>
    </source>
</evidence>
<dbReference type="Gene3D" id="3.90.550.10">
    <property type="entry name" value="Spore Coat Polysaccharide Biosynthesis Protein SpsA, Chain A"/>
    <property type="match status" value="1"/>
</dbReference>
<reference evidence="7 9" key="2">
    <citation type="journal article" date="2019" name="Nat. Med.">
        <title>A library of human gut bacterial isolates paired with longitudinal multiomics data enables mechanistic microbiome research.</title>
        <authorList>
            <person name="Poyet M."/>
            <person name="Groussin M."/>
            <person name="Gibbons S.M."/>
            <person name="Avila-Pacheco J."/>
            <person name="Jiang X."/>
            <person name="Kearney S.M."/>
            <person name="Perrotta A.R."/>
            <person name="Berdy B."/>
            <person name="Zhao S."/>
            <person name="Lieberman T.D."/>
            <person name="Swanson P.K."/>
            <person name="Smith M."/>
            <person name="Roesemann S."/>
            <person name="Alexander J.E."/>
            <person name="Rich S.A."/>
            <person name="Livny J."/>
            <person name="Vlamakis H."/>
            <person name="Clish C."/>
            <person name="Bullock K."/>
            <person name="Deik A."/>
            <person name="Scott J."/>
            <person name="Pierce K.A."/>
            <person name="Xavier R.J."/>
            <person name="Alm E.J."/>
        </authorList>
    </citation>
    <scope>NUCLEOTIDE SEQUENCE [LARGE SCALE GENOMIC DNA]</scope>
    <source>
        <strain evidence="7 9">BIOML-A3</strain>
    </source>
</reference>
<evidence type="ECO:0000313" key="7">
    <source>
        <dbReference type="EMBL" id="MSD14848.1"/>
    </source>
</evidence>
<dbReference type="EC" id="2.4.1.-" evidence="6"/>
<dbReference type="OrthoDB" id="9771846at2"/>
<name>A0A173ULJ9_EUBRA</name>
<dbReference type="CDD" id="cd04185">
    <property type="entry name" value="GT_2_like_b"/>
    <property type="match status" value="1"/>
</dbReference>
<dbReference type="PANTHER" id="PTHR43179">
    <property type="entry name" value="RHAMNOSYLTRANSFERASE WBBL"/>
    <property type="match status" value="1"/>
</dbReference>
<evidence type="ECO:0000259" key="5">
    <source>
        <dbReference type="Pfam" id="PF00535"/>
    </source>
</evidence>
<dbReference type="RefSeq" id="WP_055290486.1">
    <property type="nucleotide sequence ID" value="NZ_CAXUGT010000005.1"/>
</dbReference>
<dbReference type="PANTHER" id="PTHR43179:SF12">
    <property type="entry name" value="GALACTOFURANOSYLTRANSFERASE GLFT2"/>
    <property type="match status" value="1"/>
</dbReference>
<dbReference type="InterPro" id="IPR029044">
    <property type="entry name" value="Nucleotide-diphossugar_trans"/>
</dbReference>
<sequence length="291" mass="33600">MKIAAVVVTFNRKEYLVKNIEALLAQVNAPMDILIIDNASTDGTEETIRHYMDAGQILYENTGENLGGAGGFNFGIRRAYEAGYDAIWIMDDDTYPHPDALEKFLQADKDLNGMYGYLAGKVLWKDGSWCEMNTPKYKGGMAEGKYKQIVQSSFVSMFIPRKSVATYGLPIKEFFIWGDDVEYTRRIALREPSYLVEDSQVLHDTKNNVGSNIVYDDERIDRYRYAYRNEMYIALHEGWKRRVYQQLKIWYHIAKILLKSSQKKRKIRLILSASKEGKTFNPSIEYISDGR</sequence>
<evidence type="ECO:0000256" key="1">
    <source>
        <dbReference type="ARBA" id="ARBA00004776"/>
    </source>
</evidence>
<evidence type="ECO:0000256" key="4">
    <source>
        <dbReference type="ARBA" id="ARBA00022679"/>
    </source>
</evidence>
<dbReference type="EMBL" id="CYYA01000014">
    <property type="protein sequence ID" value="CUN15047.1"/>
    <property type="molecule type" value="Genomic_DNA"/>
</dbReference>
<keyword evidence="3 6" id="KW-0328">Glycosyltransferase</keyword>
<reference evidence="6 8" key="1">
    <citation type="submission" date="2015-09" db="EMBL/GenBank/DDBJ databases">
        <authorList>
            <consortium name="Pathogen Informatics"/>
        </authorList>
    </citation>
    <scope>NUCLEOTIDE SEQUENCE [LARGE SCALE GENOMIC DNA]</scope>
    <source>
        <strain evidence="6 8">2789STDY5608891</strain>
    </source>
</reference>
<dbReference type="Proteomes" id="UP000431304">
    <property type="component" value="Unassembled WGS sequence"/>
</dbReference>
<dbReference type="STRING" id="39490.ERS852448_02100"/>
<dbReference type="Pfam" id="PF00535">
    <property type="entry name" value="Glycos_transf_2"/>
    <property type="match status" value="1"/>
</dbReference>
<accession>A0A173ULJ9</accession>
<dbReference type="Proteomes" id="UP000095492">
    <property type="component" value="Unassembled WGS sequence"/>
</dbReference>
<dbReference type="SUPFAM" id="SSF53448">
    <property type="entry name" value="Nucleotide-diphospho-sugar transferases"/>
    <property type="match status" value="1"/>
</dbReference>
<evidence type="ECO:0000256" key="2">
    <source>
        <dbReference type="ARBA" id="ARBA00006739"/>
    </source>
</evidence>